<proteinExistence type="predicted"/>
<evidence type="ECO:0000313" key="1">
    <source>
        <dbReference type="EMBL" id="KKG79374.1"/>
    </source>
</evidence>
<dbReference type="AlphaFoldDB" id="A0A0F8IIX7"/>
<sequence length="70" mass="7706">MAIESKMLADAGRTGLRVKEVPIGVRYDVDGSTENPARHGVAVLLKIFMDVVYSKPLSNISLFHIFLSCK</sequence>
<name>A0A0F8IIX7_METMZ</name>
<comment type="caution">
    <text evidence="1">The sequence shown here is derived from an EMBL/GenBank/DDBJ whole genome shotgun (WGS) entry which is preliminary data.</text>
</comment>
<dbReference type="PATRIC" id="fig|2209.69.peg.3458"/>
<dbReference type="EMBL" id="JJPM01000047">
    <property type="protein sequence ID" value="KKG79374.1"/>
    <property type="molecule type" value="Genomic_DNA"/>
</dbReference>
<accession>A0A0F8IIX7</accession>
<reference evidence="1" key="1">
    <citation type="journal article" date="2015" name="ISME J.">
        <title>Genomic and phenotypic differentiation among Methanosarcina mazei populations from Columbia River sediment.</title>
        <authorList>
            <person name="Youngblut N.D."/>
            <person name="Wirth J.S."/>
            <person name="Henriksen J.R."/>
            <person name="Smith M."/>
            <person name="Simon H."/>
            <person name="Metcalf W.W."/>
            <person name="Whitaker R.J."/>
        </authorList>
    </citation>
    <scope>NUCLEOTIDE SEQUENCE [LARGE SCALE GENOMIC DNA]</scope>
    <source>
        <strain evidence="1">3.H.A.1A.1</strain>
    </source>
</reference>
<protein>
    <submittedName>
        <fullName evidence="1">Uncharacterized protein</fullName>
    </submittedName>
</protein>
<gene>
    <name evidence="1" type="ORF">DU43_15580</name>
</gene>
<organism evidence="1">
    <name type="scientific">Methanosarcina mazei</name>
    <name type="common">Methanosarcina frisia</name>
    <dbReference type="NCBI Taxonomy" id="2209"/>
    <lineage>
        <taxon>Archaea</taxon>
        <taxon>Methanobacteriati</taxon>
        <taxon>Methanobacteriota</taxon>
        <taxon>Stenosarchaea group</taxon>
        <taxon>Methanomicrobia</taxon>
        <taxon>Methanosarcinales</taxon>
        <taxon>Methanosarcinaceae</taxon>
        <taxon>Methanosarcina</taxon>
    </lineage>
</organism>